<evidence type="ECO:0000313" key="1">
    <source>
        <dbReference type="EMBL" id="TRW27020.1"/>
    </source>
</evidence>
<sequence length="96" mass="11715">MLKKFKERGIKQYYKSNMKGGNHRYLTQEKEKEILSEFEKIMNKGQVIDTKILKIKFDEEIGKQTPDNFIYRLLKRHGYRKVMPRSKHPKKRVMRI</sequence>
<organism evidence="1 2">
    <name type="scientific">Criibacterium bergeronii</name>
    <dbReference type="NCBI Taxonomy" id="1871336"/>
    <lineage>
        <taxon>Bacteria</taxon>
        <taxon>Bacillati</taxon>
        <taxon>Bacillota</taxon>
        <taxon>Clostridia</taxon>
        <taxon>Peptostreptococcales</taxon>
        <taxon>Filifactoraceae</taxon>
        <taxon>Criibacterium</taxon>
    </lineage>
</organism>
<name>A0A552V977_9FIRM</name>
<dbReference type="AlphaFoldDB" id="A0A552V977"/>
<proteinExistence type="predicted"/>
<protein>
    <submittedName>
        <fullName evidence="1">Winged helix-turn-helix domain-containing protein</fullName>
    </submittedName>
</protein>
<dbReference type="RefSeq" id="WP_144397984.1">
    <property type="nucleotide sequence ID" value="NZ_VJXW01000005.1"/>
</dbReference>
<dbReference type="Proteomes" id="UP000319424">
    <property type="component" value="Unassembled WGS sequence"/>
</dbReference>
<accession>A0A552V977</accession>
<dbReference type="EMBL" id="VJXW01000005">
    <property type="protein sequence ID" value="TRW27020.1"/>
    <property type="molecule type" value="Genomic_DNA"/>
</dbReference>
<gene>
    <name evidence="1" type="ORF">FL857_04745</name>
</gene>
<evidence type="ECO:0000313" key="2">
    <source>
        <dbReference type="Proteomes" id="UP000319424"/>
    </source>
</evidence>
<comment type="caution">
    <text evidence="1">The sequence shown here is derived from an EMBL/GenBank/DDBJ whole genome shotgun (WGS) entry which is preliminary data.</text>
</comment>
<dbReference type="OrthoDB" id="583470at2"/>
<reference evidence="1 2" key="1">
    <citation type="submission" date="2019-07" db="EMBL/GenBank/DDBJ databases">
        <title>Criibacterium bergeronii gen. nov., sp. nov. isolated from human clinical samples.</title>
        <authorList>
            <person name="Maheux A.F."/>
            <person name="Boudreau D.K."/>
            <person name="Berube E."/>
            <person name="Brodeur S."/>
            <person name="Bernard K.A."/>
            <person name="Abed J.Y."/>
            <person name="Ducrey E."/>
            <person name="Guay E.F."/>
            <person name="Raymond F."/>
            <person name="Corbeil J."/>
            <person name="Domingo M.-C."/>
            <person name="Roy P.H."/>
            <person name="Boissinot M."/>
            <person name="Tocheva E.I."/>
            <person name="Omar R.F."/>
        </authorList>
    </citation>
    <scope>NUCLEOTIDE SEQUENCE [LARGE SCALE GENOMIC DNA]</scope>
    <source>
        <strain evidence="1 2">CCRI-24246</strain>
    </source>
</reference>